<feature type="region of interest" description="Disordered" evidence="1">
    <location>
        <begin position="1"/>
        <end position="80"/>
    </location>
</feature>
<dbReference type="OrthoDB" id="420032at2759"/>
<keyword evidence="4" id="KW-1185">Reference proteome</keyword>
<keyword evidence="2" id="KW-0812">Transmembrane</keyword>
<keyword evidence="2" id="KW-0472">Membrane</keyword>
<accession>A0A3M7S8H5</accession>
<feature type="compositionally biased region" description="Low complexity" evidence="1">
    <location>
        <begin position="58"/>
        <end position="67"/>
    </location>
</feature>
<evidence type="ECO:0000313" key="3">
    <source>
        <dbReference type="EMBL" id="RNA32114.1"/>
    </source>
</evidence>
<organism evidence="3 4">
    <name type="scientific">Brachionus plicatilis</name>
    <name type="common">Marine rotifer</name>
    <name type="synonym">Brachionus muelleri</name>
    <dbReference type="NCBI Taxonomy" id="10195"/>
    <lineage>
        <taxon>Eukaryota</taxon>
        <taxon>Metazoa</taxon>
        <taxon>Spiralia</taxon>
        <taxon>Gnathifera</taxon>
        <taxon>Rotifera</taxon>
        <taxon>Eurotatoria</taxon>
        <taxon>Monogononta</taxon>
        <taxon>Pseudotrocha</taxon>
        <taxon>Ploima</taxon>
        <taxon>Brachionidae</taxon>
        <taxon>Brachionus</taxon>
    </lineage>
</organism>
<dbReference type="InterPro" id="IPR013083">
    <property type="entry name" value="Znf_RING/FYVE/PHD"/>
</dbReference>
<keyword evidence="2" id="KW-1133">Transmembrane helix</keyword>
<reference evidence="3 4" key="1">
    <citation type="journal article" date="2018" name="Sci. Rep.">
        <title>Genomic signatures of local adaptation to the degree of environmental predictability in rotifers.</title>
        <authorList>
            <person name="Franch-Gras L."/>
            <person name="Hahn C."/>
            <person name="Garcia-Roger E.M."/>
            <person name="Carmona M.J."/>
            <person name="Serra M."/>
            <person name="Gomez A."/>
        </authorList>
    </citation>
    <scope>NUCLEOTIDE SEQUENCE [LARGE SCALE GENOMIC DNA]</scope>
    <source>
        <strain evidence="3">HYR1</strain>
    </source>
</reference>
<feature type="compositionally biased region" description="Basic residues" evidence="1">
    <location>
        <begin position="1"/>
        <end position="14"/>
    </location>
</feature>
<protein>
    <submittedName>
        <fullName evidence="3">Uncharacterized protein</fullName>
    </submittedName>
</protein>
<gene>
    <name evidence="3" type="ORF">BpHYR1_000123</name>
</gene>
<name>A0A3M7S8H5_BRAPC</name>
<dbReference type="Proteomes" id="UP000276133">
    <property type="component" value="Unassembled WGS sequence"/>
</dbReference>
<sequence>MKSEKRKVTKRHRQHDPAIIQREFSTQLNRSRRQEPELSLTMQPKSTSATALWSTKVSSSSPPMQHSHSQHSRKAFSNSELVSDLPDLSHLSEQERKIIEAVLERQKAEEEKDLKLTRLATKQPSYQKSNFCLKSSTKVEQHPIFFSKKFKAPWAEKKFFKKESRENSSSKIEKESFVIHNQIESDESSLQIRLILRFSLSWFIFALIFESFDNLKMSKMVGCFNF</sequence>
<dbReference type="AlphaFoldDB" id="A0A3M7S8H5"/>
<evidence type="ECO:0000313" key="4">
    <source>
        <dbReference type="Proteomes" id="UP000276133"/>
    </source>
</evidence>
<evidence type="ECO:0000256" key="2">
    <source>
        <dbReference type="SAM" id="Phobius"/>
    </source>
</evidence>
<comment type="caution">
    <text evidence="3">The sequence shown here is derived from an EMBL/GenBank/DDBJ whole genome shotgun (WGS) entry which is preliminary data.</text>
</comment>
<evidence type="ECO:0000256" key="1">
    <source>
        <dbReference type="SAM" id="MobiDB-lite"/>
    </source>
</evidence>
<dbReference type="Gene3D" id="3.30.40.10">
    <property type="entry name" value="Zinc/RING finger domain, C3HC4 (zinc finger)"/>
    <property type="match status" value="1"/>
</dbReference>
<dbReference type="STRING" id="10195.A0A3M7S8H5"/>
<dbReference type="EMBL" id="REGN01001846">
    <property type="protein sequence ID" value="RNA32114.1"/>
    <property type="molecule type" value="Genomic_DNA"/>
</dbReference>
<feature type="compositionally biased region" description="Polar residues" evidence="1">
    <location>
        <begin position="40"/>
        <end position="57"/>
    </location>
</feature>
<feature type="transmembrane region" description="Helical" evidence="2">
    <location>
        <begin position="194"/>
        <end position="212"/>
    </location>
</feature>
<proteinExistence type="predicted"/>